<dbReference type="PANTHER" id="PTHR35271:SF1">
    <property type="entry name" value="ABC TRANSPORTER, SUBSTRATE-BINDING LIPOPROTEIN"/>
    <property type="match status" value="1"/>
</dbReference>
<dbReference type="Proteomes" id="UP001549320">
    <property type="component" value="Unassembled WGS sequence"/>
</dbReference>
<keyword evidence="1" id="KW-1133">Transmembrane helix</keyword>
<gene>
    <name evidence="2" type="ORF">ABIE13_005252</name>
</gene>
<feature type="transmembrane region" description="Helical" evidence="1">
    <location>
        <begin position="48"/>
        <end position="65"/>
    </location>
</feature>
<sequence length="381" mass="42005">MLLRIRWQIRFEKKLIHATTLTSSSVIRPTATAHPTAHPPAEQRRPRGVTWALALGWMMMIGHIFTGHATSPQKIYTIAMVLSRAEQNVEAGFRDYLVKRGLSVKFESVHYSDRPEDGPALIEAVRSLKPDLIYSWSTSTTLALAGKYDAADATTHIRDLPIVFTEVTDPVGSGLLQQLAPPERNLTGVSHVAPLAAQLKAISSYRPFQRLGYITNPTESNTQSIAKALQRAATETGFELLEETLPLNANGEADANALPELIQRLASRKADFLYIAPSSFLALTHRDLVTQAAIEARVPTFCTTESIVRQSHCMFGLFANGANVGRFAAYKASQILIDQTPVETIPAEPLQRFSLLINMQTAKKLELYPPLVLLNVAEVIK</sequence>
<keyword evidence="1" id="KW-0472">Membrane</keyword>
<name>A0ABV2QGX0_9BURK</name>
<dbReference type="Pfam" id="PF04392">
    <property type="entry name" value="ABC_sub_bind"/>
    <property type="match status" value="1"/>
</dbReference>
<organism evidence="2 3">
    <name type="scientific">Ottowia thiooxydans</name>
    <dbReference type="NCBI Taxonomy" id="219182"/>
    <lineage>
        <taxon>Bacteria</taxon>
        <taxon>Pseudomonadati</taxon>
        <taxon>Pseudomonadota</taxon>
        <taxon>Betaproteobacteria</taxon>
        <taxon>Burkholderiales</taxon>
        <taxon>Comamonadaceae</taxon>
        <taxon>Ottowia</taxon>
    </lineage>
</organism>
<dbReference type="RefSeq" id="WP_354448795.1">
    <property type="nucleotide sequence ID" value="NZ_JBEPSH010000014.1"/>
</dbReference>
<comment type="caution">
    <text evidence="2">The sequence shown here is derived from an EMBL/GenBank/DDBJ whole genome shotgun (WGS) entry which is preliminary data.</text>
</comment>
<dbReference type="EMBL" id="JBEPSH010000014">
    <property type="protein sequence ID" value="MET4580113.1"/>
    <property type="molecule type" value="Genomic_DNA"/>
</dbReference>
<dbReference type="InterPro" id="IPR007487">
    <property type="entry name" value="ABC_transpt-TYRBP-like"/>
</dbReference>
<dbReference type="CDD" id="cd06325">
    <property type="entry name" value="PBP1_ABC_unchar_transporter"/>
    <property type="match status" value="1"/>
</dbReference>
<dbReference type="Gene3D" id="3.40.50.2300">
    <property type="match status" value="2"/>
</dbReference>
<evidence type="ECO:0000313" key="3">
    <source>
        <dbReference type="Proteomes" id="UP001549320"/>
    </source>
</evidence>
<protein>
    <submittedName>
        <fullName evidence="2">ABC transport system substrate-binding protein</fullName>
    </submittedName>
</protein>
<reference evidence="2 3" key="1">
    <citation type="submission" date="2024-06" db="EMBL/GenBank/DDBJ databases">
        <title>Sorghum-associated microbial communities from plants grown in Nebraska, USA.</title>
        <authorList>
            <person name="Schachtman D."/>
        </authorList>
    </citation>
    <scope>NUCLEOTIDE SEQUENCE [LARGE SCALE GENOMIC DNA]</scope>
    <source>
        <strain evidence="2 3">2709</strain>
    </source>
</reference>
<dbReference type="PANTHER" id="PTHR35271">
    <property type="entry name" value="ABC TRANSPORTER, SUBSTRATE-BINDING LIPOPROTEIN-RELATED"/>
    <property type="match status" value="1"/>
</dbReference>
<keyword evidence="3" id="KW-1185">Reference proteome</keyword>
<keyword evidence="1" id="KW-0812">Transmembrane</keyword>
<accession>A0ABV2QGX0</accession>
<evidence type="ECO:0000256" key="1">
    <source>
        <dbReference type="SAM" id="Phobius"/>
    </source>
</evidence>
<evidence type="ECO:0000313" key="2">
    <source>
        <dbReference type="EMBL" id="MET4580113.1"/>
    </source>
</evidence>
<proteinExistence type="predicted"/>